<dbReference type="Proteomes" id="UP000326396">
    <property type="component" value="Linkage Group LG13"/>
</dbReference>
<evidence type="ECO:0000313" key="5">
    <source>
        <dbReference type="Proteomes" id="UP000326396"/>
    </source>
</evidence>
<feature type="coiled-coil region" evidence="2">
    <location>
        <begin position="146"/>
        <end position="181"/>
    </location>
</feature>
<reference evidence="4 5" key="1">
    <citation type="submission" date="2019-05" db="EMBL/GenBank/DDBJ databases">
        <title>Mikania micrantha, genome provides insights into the molecular mechanism of rapid growth.</title>
        <authorList>
            <person name="Liu B."/>
        </authorList>
    </citation>
    <scope>NUCLEOTIDE SEQUENCE [LARGE SCALE GENOMIC DNA]</scope>
    <source>
        <strain evidence="4">NLD-2019</strain>
        <tissue evidence="4">Leaf</tissue>
    </source>
</reference>
<dbReference type="OrthoDB" id="1939615at2759"/>
<keyword evidence="2" id="KW-0175">Coiled coil</keyword>
<evidence type="ECO:0000259" key="3">
    <source>
        <dbReference type="Pfam" id="PF03763"/>
    </source>
</evidence>
<dbReference type="InterPro" id="IPR005516">
    <property type="entry name" value="Remorin_C"/>
</dbReference>
<sequence>MPNYDQRIQNLHGDEETRVLHALTPPFNPLSMASSDQDSHDGVSDMSVTNSMLVLAGTSITTSTIGNDGASNWGEDTSIFSDGGGTGGGDIEAEVSARSFRKEEVESKIRAWKNAKIAEINNKFKCEDAIINGWEAEEAERSALWMKKVEQKLEEKRVRAMEKMENEIAKTHRKAEERRASVKAKRGTKIARVVEVANLMKIMGRAPVKSSFF</sequence>
<accession>A0A5N6PDB0</accession>
<comment type="caution">
    <text evidence="4">The sequence shown here is derived from an EMBL/GenBank/DDBJ whole genome shotgun (WGS) entry which is preliminary data.</text>
</comment>
<dbReference type="EMBL" id="SZYD01000005">
    <property type="protein sequence ID" value="KAD6119709.1"/>
    <property type="molecule type" value="Genomic_DNA"/>
</dbReference>
<keyword evidence="5" id="KW-1185">Reference proteome</keyword>
<evidence type="ECO:0000313" key="4">
    <source>
        <dbReference type="EMBL" id="KAD6119709.1"/>
    </source>
</evidence>
<dbReference type="PANTHER" id="PTHR31471">
    <property type="entry name" value="OS02G0116800 PROTEIN"/>
    <property type="match status" value="1"/>
</dbReference>
<dbReference type="PANTHER" id="PTHR31471:SF63">
    <property type="entry name" value="REMORIN-RELATED"/>
    <property type="match status" value="1"/>
</dbReference>
<comment type="similarity">
    <text evidence="1">Belongs to the remorin family.</text>
</comment>
<feature type="domain" description="Remorin C-terminal" evidence="3">
    <location>
        <begin position="103"/>
        <end position="209"/>
    </location>
</feature>
<dbReference type="AlphaFoldDB" id="A0A5N6PDB0"/>
<name>A0A5N6PDB0_9ASTR</name>
<evidence type="ECO:0000256" key="2">
    <source>
        <dbReference type="SAM" id="Coils"/>
    </source>
</evidence>
<evidence type="ECO:0000256" key="1">
    <source>
        <dbReference type="ARBA" id="ARBA00005711"/>
    </source>
</evidence>
<dbReference type="Pfam" id="PF03763">
    <property type="entry name" value="Remorin_C"/>
    <property type="match status" value="1"/>
</dbReference>
<organism evidence="4 5">
    <name type="scientific">Mikania micrantha</name>
    <name type="common">bitter vine</name>
    <dbReference type="NCBI Taxonomy" id="192012"/>
    <lineage>
        <taxon>Eukaryota</taxon>
        <taxon>Viridiplantae</taxon>
        <taxon>Streptophyta</taxon>
        <taxon>Embryophyta</taxon>
        <taxon>Tracheophyta</taxon>
        <taxon>Spermatophyta</taxon>
        <taxon>Magnoliopsida</taxon>
        <taxon>eudicotyledons</taxon>
        <taxon>Gunneridae</taxon>
        <taxon>Pentapetalae</taxon>
        <taxon>asterids</taxon>
        <taxon>campanulids</taxon>
        <taxon>Asterales</taxon>
        <taxon>Asteraceae</taxon>
        <taxon>Asteroideae</taxon>
        <taxon>Heliantheae alliance</taxon>
        <taxon>Eupatorieae</taxon>
        <taxon>Mikania</taxon>
    </lineage>
</organism>
<gene>
    <name evidence="4" type="ORF">E3N88_10980</name>
</gene>
<proteinExistence type="inferred from homology"/>
<protein>
    <recommendedName>
        <fullName evidence="3">Remorin C-terminal domain-containing protein</fullName>
    </recommendedName>
</protein>